<dbReference type="AlphaFoldDB" id="A0A1S2N4C8"/>
<dbReference type="InterPro" id="IPR052945">
    <property type="entry name" value="Mitotic_Regulator"/>
</dbReference>
<dbReference type="EMBL" id="JRYB01000001">
    <property type="protein sequence ID" value="OIJ39947.1"/>
    <property type="molecule type" value="Genomic_DNA"/>
</dbReference>
<dbReference type="Pfam" id="PF08238">
    <property type="entry name" value="Sel1"/>
    <property type="match status" value="2"/>
</dbReference>
<evidence type="ECO:0000313" key="3">
    <source>
        <dbReference type="Proteomes" id="UP000180246"/>
    </source>
</evidence>
<feature type="chain" id="PRO_5010335163" evidence="1">
    <location>
        <begin position="23"/>
        <end position="238"/>
    </location>
</feature>
<dbReference type="PANTHER" id="PTHR43628">
    <property type="entry name" value="ACTIVATOR OF C KINASE PROTEIN 1-RELATED"/>
    <property type="match status" value="1"/>
</dbReference>
<reference evidence="2 3" key="1">
    <citation type="submission" date="2014-10" db="EMBL/GenBank/DDBJ databases">
        <authorList>
            <person name="Seo M.-J."/>
            <person name="Seok Y.J."/>
            <person name="Cha I.-T."/>
        </authorList>
    </citation>
    <scope>NUCLEOTIDE SEQUENCE [LARGE SCALE GENOMIC DNA]</scope>
    <source>
        <strain evidence="2 3">NEU</strain>
    </source>
</reference>
<name>A0A1S2N4C8_9BURK</name>
<dbReference type="Proteomes" id="UP000180246">
    <property type="component" value="Unassembled WGS sequence"/>
</dbReference>
<dbReference type="InterPro" id="IPR011990">
    <property type="entry name" value="TPR-like_helical_dom_sf"/>
</dbReference>
<dbReference type="RefSeq" id="WP_071361850.1">
    <property type="nucleotide sequence ID" value="NZ_DAMAFS010000015.1"/>
</dbReference>
<proteinExistence type="predicted"/>
<accession>A0A1S2N4C8</accession>
<sequence length="238" mass="26235">MKRILSCLFLAVSFASGGAAFAGELEDANALFEKKDYAGALTLYTKLANAGNPQAQQQLGQMYWYGEAGAVDEAKAKEWFEKSAAKGNKIAADSLVIMQQRVLRRAEIDYWIKGYDGADLQSGEYRCPSPRIPAVSKINEEIERVNNAVTGWQDCYNKMVTNLNAQSPLTKRIPPDIAKLMNKQETEASTAYLEAVRQNIAEGAKVNSKMVLADFAAWRSATEAFVDQHNAVVNKAKQ</sequence>
<keyword evidence="1" id="KW-0732">Signal</keyword>
<feature type="signal peptide" evidence="1">
    <location>
        <begin position="1"/>
        <end position="22"/>
    </location>
</feature>
<comment type="caution">
    <text evidence="2">The sequence shown here is derived from an EMBL/GenBank/DDBJ whole genome shotgun (WGS) entry which is preliminary data.</text>
</comment>
<protein>
    <submittedName>
        <fullName evidence="2">Sel1 repeat family protein</fullName>
    </submittedName>
</protein>
<evidence type="ECO:0000256" key="1">
    <source>
        <dbReference type="SAM" id="SignalP"/>
    </source>
</evidence>
<dbReference type="Gene3D" id="1.25.40.10">
    <property type="entry name" value="Tetratricopeptide repeat domain"/>
    <property type="match status" value="1"/>
</dbReference>
<dbReference type="SUPFAM" id="SSF81901">
    <property type="entry name" value="HCP-like"/>
    <property type="match status" value="1"/>
</dbReference>
<dbReference type="InterPro" id="IPR006597">
    <property type="entry name" value="Sel1-like"/>
</dbReference>
<organism evidence="2 3">
    <name type="scientific">Massilia timonae</name>
    <dbReference type="NCBI Taxonomy" id="47229"/>
    <lineage>
        <taxon>Bacteria</taxon>
        <taxon>Pseudomonadati</taxon>
        <taxon>Pseudomonadota</taxon>
        <taxon>Betaproteobacteria</taxon>
        <taxon>Burkholderiales</taxon>
        <taxon>Oxalobacteraceae</taxon>
        <taxon>Telluria group</taxon>
        <taxon>Massilia</taxon>
    </lineage>
</organism>
<dbReference type="PANTHER" id="PTHR43628:SF1">
    <property type="entry name" value="CHITIN SYNTHASE REGULATORY FACTOR 2-RELATED"/>
    <property type="match status" value="1"/>
</dbReference>
<dbReference type="SMART" id="SM00671">
    <property type="entry name" value="SEL1"/>
    <property type="match status" value="1"/>
</dbReference>
<evidence type="ECO:0000313" key="2">
    <source>
        <dbReference type="EMBL" id="OIJ39947.1"/>
    </source>
</evidence>
<gene>
    <name evidence="2" type="ORF">LO55_2731</name>
</gene>